<dbReference type="GO" id="GO:0016746">
    <property type="term" value="F:acyltransferase activity"/>
    <property type="evidence" value="ECO:0007669"/>
    <property type="project" value="UniProtKB-KW"/>
</dbReference>
<proteinExistence type="predicted"/>
<keyword evidence="6" id="KW-0012">Acyltransferase</keyword>
<evidence type="ECO:0000313" key="8">
    <source>
        <dbReference type="Proteomes" id="UP000317691"/>
    </source>
</evidence>
<evidence type="ECO:0008006" key="9">
    <source>
        <dbReference type="Google" id="ProtNLM"/>
    </source>
</evidence>
<sequence>MGWRWSQVQILSPRPSELVCLAAPRGPNPGASPFHPEILDPHVTDIGYILAASAARHLPRWASDTLAVAVADLCVLSHPGRTRAVDRRLRRVWSESGAVGPIPTARETHRAFARALRDFLAADARARNAPRVRLDEEARGILREARASGRSTLLVSGHFGPWELALQWLAREVGSVDALAQVHRLSAVERFFAARRAAFGVRTLSADRPASAALARLRAGGWIAALVDRGARRRAHPTGAEDHAGGPALVRVDPAPLFLARRASAQVLAGVAWRAPDGEVEVRFHPAFSIEPCGGGIALSLAEARLQGFFEAHVRAHPTQWFDWSPWPPRAAAAGDPSEG</sequence>
<comment type="caution">
    <text evidence="7">The sequence shown here is derived from an EMBL/GenBank/DDBJ whole genome shotgun (WGS) entry which is preliminary data.</text>
</comment>
<dbReference type="InterPro" id="IPR004960">
    <property type="entry name" value="LipA_acyltrans"/>
</dbReference>
<evidence type="ECO:0000256" key="5">
    <source>
        <dbReference type="ARBA" id="ARBA00023136"/>
    </source>
</evidence>
<dbReference type="Pfam" id="PF03279">
    <property type="entry name" value="Lip_A_acyltrans"/>
    <property type="match status" value="1"/>
</dbReference>
<dbReference type="Proteomes" id="UP000317691">
    <property type="component" value="Unassembled WGS sequence"/>
</dbReference>
<reference evidence="7 8" key="1">
    <citation type="journal article" date="2019" name="Nat. Microbiol.">
        <title>Mediterranean grassland soil C-N compound turnover is dependent on rainfall and depth, and is mediated by genomically divergent microorganisms.</title>
        <authorList>
            <person name="Diamond S."/>
            <person name="Andeer P.F."/>
            <person name="Li Z."/>
            <person name="Crits-Christoph A."/>
            <person name="Burstein D."/>
            <person name="Anantharaman K."/>
            <person name="Lane K.R."/>
            <person name="Thomas B.C."/>
            <person name="Pan C."/>
            <person name="Northen T.R."/>
            <person name="Banfield J.F."/>
        </authorList>
    </citation>
    <scope>NUCLEOTIDE SEQUENCE [LARGE SCALE GENOMIC DNA]</scope>
    <source>
        <strain evidence="7">WS_9</strain>
    </source>
</reference>
<dbReference type="AlphaFoldDB" id="A0A538TN68"/>
<evidence type="ECO:0000313" key="7">
    <source>
        <dbReference type="EMBL" id="TMQ65044.1"/>
    </source>
</evidence>
<keyword evidence="2" id="KW-1003">Cell membrane</keyword>
<gene>
    <name evidence="7" type="ORF">E6K79_05765</name>
</gene>
<protein>
    <recommendedName>
        <fullName evidence="9">Lysophospholipid acyltransferase family protein</fullName>
    </recommendedName>
</protein>
<evidence type="ECO:0000256" key="3">
    <source>
        <dbReference type="ARBA" id="ARBA00022519"/>
    </source>
</evidence>
<name>A0A538TN68_UNCEI</name>
<dbReference type="PANTHER" id="PTHR30606">
    <property type="entry name" value="LIPID A BIOSYNTHESIS LAUROYL ACYLTRANSFERASE"/>
    <property type="match status" value="1"/>
</dbReference>
<evidence type="ECO:0000256" key="1">
    <source>
        <dbReference type="ARBA" id="ARBA00004533"/>
    </source>
</evidence>
<organism evidence="7 8">
    <name type="scientific">Eiseniibacteriota bacterium</name>
    <dbReference type="NCBI Taxonomy" id="2212470"/>
    <lineage>
        <taxon>Bacteria</taxon>
        <taxon>Candidatus Eiseniibacteriota</taxon>
    </lineage>
</organism>
<dbReference type="GO" id="GO:0005886">
    <property type="term" value="C:plasma membrane"/>
    <property type="evidence" value="ECO:0007669"/>
    <property type="project" value="UniProtKB-SubCell"/>
</dbReference>
<dbReference type="GO" id="GO:0009247">
    <property type="term" value="P:glycolipid biosynthetic process"/>
    <property type="evidence" value="ECO:0007669"/>
    <property type="project" value="UniProtKB-ARBA"/>
</dbReference>
<evidence type="ECO:0000256" key="2">
    <source>
        <dbReference type="ARBA" id="ARBA00022475"/>
    </source>
</evidence>
<keyword evidence="3" id="KW-0997">Cell inner membrane</keyword>
<keyword evidence="4" id="KW-0808">Transferase</keyword>
<dbReference type="EMBL" id="VBOZ01000015">
    <property type="protein sequence ID" value="TMQ65044.1"/>
    <property type="molecule type" value="Genomic_DNA"/>
</dbReference>
<accession>A0A538TN68</accession>
<evidence type="ECO:0000256" key="4">
    <source>
        <dbReference type="ARBA" id="ARBA00022679"/>
    </source>
</evidence>
<dbReference type="PANTHER" id="PTHR30606:SF10">
    <property type="entry name" value="PHOSPHATIDYLINOSITOL MANNOSIDE ACYLTRANSFERASE"/>
    <property type="match status" value="1"/>
</dbReference>
<keyword evidence="5" id="KW-0472">Membrane</keyword>
<evidence type="ECO:0000256" key="6">
    <source>
        <dbReference type="ARBA" id="ARBA00023315"/>
    </source>
</evidence>
<comment type="subcellular location">
    <subcellularLocation>
        <location evidence="1">Cell inner membrane</location>
    </subcellularLocation>
</comment>